<evidence type="ECO:0000313" key="3">
    <source>
        <dbReference type="Proteomes" id="UP000441336"/>
    </source>
</evidence>
<evidence type="ECO:0000313" key="2">
    <source>
        <dbReference type="EMBL" id="MVN76184.1"/>
    </source>
</evidence>
<feature type="chain" id="PRO_5029586285" evidence="1">
    <location>
        <begin position="35"/>
        <end position="227"/>
    </location>
</feature>
<protein>
    <submittedName>
        <fullName evidence="2">Uncharacterized protein</fullName>
    </submittedName>
</protein>
<organism evidence="2 3">
    <name type="scientific">Hymenobacter ginkgonis</name>
    <dbReference type="NCBI Taxonomy" id="2682976"/>
    <lineage>
        <taxon>Bacteria</taxon>
        <taxon>Pseudomonadati</taxon>
        <taxon>Bacteroidota</taxon>
        <taxon>Cytophagia</taxon>
        <taxon>Cytophagales</taxon>
        <taxon>Hymenobacteraceae</taxon>
        <taxon>Hymenobacter</taxon>
    </lineage>
</organism>
<dbReference type="Proteomes" id="UP000441336">
    <property type="component" value="Unassembled WGS sequence"/>
</dbReference>
<dbReference type="EMBL" id="WQKZ01000002">
    <property type="protein sequence ID" value="MVN76184.1"/>
    <property type="molecule type" value="Genomic_DNA"/>
</dbReference>
<evidence type="ECO:0000256" key="1">
    <source>
        <dbReference type="SAM" id="SignalP"/>
    </source>
</evidence>
<feature type="signal peptide" evidence="1">
    <location>
        <begin position="1"/>
        <end position="34"/>
    </location>
</feature>
<reference evidence="2 3" key="1">
    <citation type="submission" date="2019-12" db="EMBL/GenBank/DDBJ databases">
        <title>Hymenobacter sp. HMF4947 Genome sequencing and assembly.</title>
        <authorList>
            <person name="Kang H."/>
            <person name="Cha I."/>
            <person name="Kim H."/>
            <person name="Joh K."/>
        </authorList>
    </citation>
    <scope>NUCLEOTIDE SEQUENCE [LARGE SCALE GENOMIC DNA]</scope>
    <source>
        <strain evidence="2 3">HMF4947</strain>
    </source>
</reference>
<comment type="caution">
    <text evidence="2">The sequence shown here is derived from an EMBL/GenBank/DDBJ whole genome shotgun (WGS) entry which is preliminary data.</text>
</comment>
<sequence>MTDIFLFYFFKRMLRKYTFLIFSLLTIEAQWALAQTKEVVKEQLSADMCTCLTKKTAVTKPETMAKSQIQQVFVACFGGVAGKNMNIIKQAYGQEALSNKVTMRTMGEEVGALLVQDCPASMGYFMAMADKEDATKSTAATTGQTVGKIGTLSKPGTGIALLEIQANKAEKSYFTWIRQFDKADELLRKLPQLQGQQARVSWEEVEILQPDTQQYQKVREITSIELL</sequence>
<dbReference type="RefSeq" id="WP_157563817.1">
    <property type="nucleotide sequence ID" value="NZ_WQKZ01000002.1"/>
</dbReference>
<proteinExistence type="predicted"/>
<keyword evidence="3" id="KW-1185">Reference proteome</keyword>
<dbReference type="AlphaFoldDB" id="A0A7K1TCN8"/>
<name>A0A7K1TCN8_9BACT</name>
<accession>A0A7K1TCN8</accession>
<gene>
    <name evidence="2" type="ORF">GO988_07590</name>
</gene>
<keyword evidence="1" id="KW-0732">Signal</keyword>